<proteinExistence type="predicted"/>
<dbReference type="RefSeq" id="WP_051908550.1">
    <property type="nucleotide sequence ID" value="NZ_BCZD01000080.1"/>
</dbReference>
<evidence type="ECO:0000259" key="1">
    <source>
        <dbReference type="PROSITE" id="PS50994"/>
    </source>
</evidence>
<dbReference type="GO" id="GO:0015074">
    <property type="term" value="P:DNA integration"/>
    <property type="evidence" value="ECO:0007669"/>
    <property type="project" value="InterPro"/>
</dbReference>
<dbReference type="PATRIC" id="fig|1219045.3.peg.3493"/>
<comment type="caution">
    <text evidence="2">The sequence shown here is derived from an EMBL/GenBank/DDBJ whole genome shotgun (WGS) entry which is preliminary data.</text>
</comment>
<organism evidence="2 3">
    <name type="scientific">Sphingobium herbicidovorans (strain ATCC 700291 / DSM 11019 / CCUG 56400 / KCTC 2939 / LMG 18315 / NBRC 16415 / MH)</name>
    <name type="common">Sphingomonas herbicidovorans</name>
    <dbReference type="NCBI Taxonomy" id="1219045"/>
    <lineage>
        <taxon>Bacteria</taxon>
        <taxon>Pseudomonadati</taxon>
        <taxon>Pseudomonadota</taxon>
        <taxon>Alphaproteobacteria</taxon>
        <taxon>Sphingomonadales</taxon>
        <taxon>Sphingomonadaceae</taxon>
        <taxon>Sphingobium</taxon>
    </lineage>
</organism>
<protein>
    <submittedName>
        <fullName evidence="2">Integrase catalytic subunit</fullName>
    </submittedName>
</protein>
<feature type="domain" description="Integrase catalytic" evidence="1">
    <location>
        <begin position="1"/>
        <end position="142"/>
    </location>
</feature>
<dbReference type="STRING" id="76947.GCA_002080435_03536"/>
<sequence>MAIRHAVLPKEEWLEQRRIVVDYPISGIPDAQHLDNAKEFHFQALARGCQQYGIELIYRPIRTPHYGGHIERLIGTMIGEVHLLPGTTFSNVVDKGDYDAEGRSCMTLQEFERWLAFQVSIYHNNVHRVLGVTPFAAWSDLRSTRPLPLGMDL</sequence>
<dbReference type="Proteomes" id="UP000024284">
    <property type="component" value="Unassembled WGS sequence"/>
</dbReference>
<dbReference type="InterPro" id="IPR036397">
    <property type="entry name" value="RNaseH_sf"/>
</dbReference>
<dbReference type="EMBL" id="JFZA02000052">
    <property type="protein sequence ID" value="KFG88781.1"/>
    <property type="molecule type" value="Genomic_DNA"/>
</dbReference>
<dbReference type="Gene3D" id="3.30.420.10">
    <property type="entry name" value="Ribonuclease H-like superfamily/Ribonuclease H"/>
    <property type="match status" value="1"/>
</dbReference>
<keyword evidence="3" id="KW-1185">Reference proteome</keyword>
<dbReference type="eggNOG" id="COG2801">
    <property type="taxonomic scope" value="Bacteria"/>
</dbReference>
<accession>A0A086P5W3</accession>
<dbReference type="PROSITE" id="PS50994">
    <property type="entry name" value="INTEGRASE"/>
    <property type="match status" value="1"/>
</dbReference>
<gene>
    <name evidence="2" type="ORF">BV98_003438</name>
</gene>
<evidence type="ECO:0000313" key="2">
    <source>
        <dbReference type="EMBL" id="KFG88781.1"/>
    </source>
</evidence>
<dbReference type="GO" id="GO:0003676">
    <property type="term" value="F:nucleic acid binding"/>
    <property type="evidence" value="ECO:0007669"/>
    <property type="project" value="InterPro"/>
</dbReference>
<reference evidence="2" key="1">
    <citation type="submission" date="2014-08" db="EMBL/GenBank/DDBJ databases">
        <title>Draft genome sequences of Sphingobium herbicidovorans.</title>
        <authorList>
            <person name="Gan H.M."/>
            <person name="Gan H.Y."/>
            <person name="Savka M.A."/>
        </authorList>
    </citation>
    <scope>NUCLEOTIDE SEQUENCE [LARGE SCALE GENOMIC DNA]</scope>
    <source>
        <strain evidence="2">NBRC 16415</strain>
    </source>
</reference>
<dbReference type="InterPro" id="IPR001584">
    <property type="entry name" value="Integrase_cat-core"/>
</dbReference>
<name>A0A086P5W3_SPHHM</name>
<dbReference type="AlphaFoldDB" id="A0A086P5W3"/>
<dbReference type="SUPFAM" id="SSF53098">
    <property type="entry name" value="Ribonuclease H-like"/>
    <property type="match status" value="1"/>
</dbReference>
<dbReference type="InterPro" id="IPR012337">
    <property type="entry name" value="RNaseH-like_sf"/>
</dbReference>
<evidence type="ECO:0000313" key="3">
    <source>
        <dbReference type="Proteomes" id="UP000024284"/>
    </source>
</evidence>